<organism evidence="2 3">
    <name type="scientific">Secundilactobacillus kimchicus JCM 15530</name>
    <dbReference type="NCBI Taxonomy" id="1302272"/>
    <lineage>
        <taxon>Bacteria</taxon>
        <taxon>Bacillati</taxon>
        <taxon>Bacillota</taxon>
        <taxon>Bacilli</taxon>
        <taxon>Lactobacillales</taxon>
        <taxon>Lactobacillaceae</taxon>
        <taxon>Secundilactobacillus</taxon>
    </lineage>
</organism>
<evidence type="ECO:0000313" key="2">
    <source>
        <dbReference type="EMBL" id="KRK47107.1"/>
    </source>
</evidence>
<feature type="domain" description="N-acetyltransferase" evidence="1">
    <location>
        <begin position="8"/>
        <end position="147"/>
    </location>
</feature>
<dbReference type="Gene3D" id="3.40.630.30">
    <property type="match status" value="1"/>
</dbReference>
<reference evidence="2 3" key="1">
    <citation type="journal article" date="2015" name="Genome Announc.">
        <title>Expanding the biotechnology potential of lactobacilli through comparative genomics of 213 strains and associated genera.</title>
        <authorList>
            <person name="Sun Z."/>
            <person name="Harris H.M."/>
            <person name="McCann A."/>
            <person name="Guo C."/>
            <person name="Argimon S."/>
            <person name="Zhang W."/>
            <person name="Yang X."/>
            <person name="Jeffery I.B."/>
            <person name="Cooney J.C."/>
            <person name="Kagawa T.F."/>
            <person name="Liu W."/>
            <person name="Song Y."/>
            <person name="Salvetti E."/>
            <person name="Wrobel A."/>
            <person name="Rasinkangas P."/>
            <person name="Parkhill J."/>
            <person name="Rea M.C."/>
            <person name="O'Sullivan O."/>
            <person name="Ritari J."/>
            <person name="Douillard F.P."/>
            <person name="Paul Ross R."/>
            <person name="Yang R."/>
            <person name="Briner A.E."/>
            <person name="Felis G.E."/>
            <person name="de Vos W.M."/>
            <person name="Barrangou R."/>
            <person name="Klaenhammer T.R."/>
            <person name="Caufield P.W."/>
            <person name="Cui Y."/>
            <person name="Zhang H."/>
            <person name="O'Toole P.W."/>
        </authorList>
    </citation>
    <scope>NUCLEOTIDE SEQUENCE [LARGE SCALE GENOMIC DNA]</scope>
    <source>
        <strain evidence="2 3">JCM 15530</strain>
    </source>
</reference>
<keyword evidence="2" id="KW-0808">Transferase</keyword>
<dbReference type="PATRIC" id="fig|1302272.5.peg.728"/>
<dbReference type="InterPro" id="IPR016181">
    <property type="entry name" value="Acyl_CoA_acyltransferase"/>
</dbReference>
<protein>
    <submittedName>
        <fullName evidence="2">Acetyltransferase, GNAT family</fullName>
    </submittedName>
</protein>
<name>A0A0R1HRK4_9LACO</name>
<dbReference type="SUPFAM" id="SSF55729">
    <property type="entry name" value="Acyl-CoA N-acyltransferases (Nat)"/>
    <property type="match status" value="1"/>
</dbReference>
<dbReference type="STRING" id="1302272.FC96_GL000729"/>
<gene>
    <name evidence="2" type="ORF">FC96_GL000729</name>
</gene>
<evidence type="ECO:0000313" key="3">
    <source>
        <dbReference type="Proteomes" id="UP000050911"/>
    </source>
</evidence>
<dbReference type="Proteomes" id="UP000050911">
    <property type="component" value="Unassembled WGS sequence"/>
</dbReference>
<dbReference type="CDD" id="cd04301">
    <property type="entry name" value="NAT_SF"/>
    <property type="match status" value="1"/>
</dbReference>
<accession>A0A0R1HRK4</accession>
<dbReference type="InterPro" id="IPR000182">
    <property type="entry name" value="GNAT_dom"/>
</dbReference>
<keyword evidence="3" id="KW-1185">Reference proteome</keyword>
<sequence length="147" mass="16732">MKQVWQVKSFQELDAATLFEIYKLRTRVFVVAQHRVYQEVDDVDWHARHVFLQDSQGAVLAYARVYREADIVSFGRVVVAPEARGTGLGIELVQHVLAVINSDFKGLPIEIEAQVQVESFYKRLGFTSVGAPFAFESTPHIRMQHAN</sequence>
<dbReference type="EMBL" id="AZCX01000012">
    <property type="protein sequence ID" value="KRK47107.1"/>
    <property type="molecule type" value="Genomic_DNA"/>
</dbReference>
<evidence type="ECO:0000259" key="1">
    <source>
        <dbReference type="PROSITE" id="PS51186"/>
    </source>
</evidence>
<dbReference type="PROSITE" id="PS51186">
    <property type="entry name" value="GNAT"/>
    <property type="match status" value="1"/>
</dbReference>
<comment type="caution">
    <text evidence="2">The sequence shown here is derived from an EMBL/GenBank/DDBJ whole genome shotgun (WGS) entry which is preliminary data.</text>
</comment>
<dbReference type="GO" id="GO:0016747">
    <property type="term" value="F:acyltransferase activity, transferring groups other than amino-acyl groups"/>
    <property type="evidence" value="ECO:0007669"/>
    <property type="project" value="InterPro"/>
</dbReference>
<proteinExistence type="predicted"/>
<dbReference type="Pfam" id="PF13673">
    <property type="entry name" value="Acetyltransf_10"/>
    <property type="match status" value="1"/>
</dbReference>
<dbReference type="AlphaFoldDB" id="A0A0R1HRK4"/>